<evidence type="ECO:0000313" key="7">
    <source>
        <dbReference type="EMBL" id="SHF84727.1"/>
    </source>
</evidence>
<dbReference type="InterPro" id="IPR036388">
    <property type="entry name" value="WH-like_DNA-bd_sf"/>
</dbReference>
<dbReference type="InterPro" id="IPR011006">
    <property type="entry name" value="CheY-like_superfamily"/>
</dbReference>
<protein>
    <submittedName>
        <fullName evidence="7">GAF domain-containing protein</fullName>
    </submittedName>
</protein>
<evidence type="ECO:0000256" key="1">
    <source>
        <dbReference type="ARBA" id="ARBA00022679"/>
    </source>
</evidence>
<dbReference type="Pfam" id="PF03861">
    <property type="entry name" value="ANTAR"/>
    <property type="match status" value="1"/>
</dbReference>
<dbReference type="Pfam" id="PF13185">
    <property type="entry name" value="GAF_2"/>
    <property type="match status" value="1"/>
</dbReference>
<dbReference type="SMART" id="SM01012">
    <property type="entry name" value="ANTAR"/>
    <property type="match status" value="1"/>
</dbReference>
<reference evidence="7 8" key="1">
    <citation type="submission" date="2016-11" db="EMBL/GenBank/DDBJ databases">
        <authorList>
            <person name="Jaros S."/>
            <person name="Januszkiewicz K."/>
            <person name="Wedrychowicz H."/>
        </authorList>
    </citation>
    <scope>NUCLEOTIDE SEQUENCE [LARGE SCALE GENOMIC DNA]</scope>
    <source>
        <strain evidence="7 8">DSM 45408</strain>
    </source>
</reference>
<accession>A0A1M5F026</accession>
<dbReference type="PIRSF" id="PIRSF036625">
    <property type="entry name" value="GAF_ANTAR"/>
    <property type="match status" value="1"/>
</dbReference>
<keyword evidence="8" id="KW-1185">Reference proteome</keyword>
<evidence type="ECO:0000256" key="3">
    <source>
        <dbReference type="ARBA" id="ARBA00023015"/>
    </source>
</evidence>
<dbReference type="SUPFAM" id="SSF55781">
    <property type="entry name" value="GAF domain-like"/>
    <property type="match status" value="1"/>
</dbReference>
<organism evidence="7 8">
    <name type="scientific">Geodermatophilus nigrescens</name>
    <dbReference type="NCBI Taxonomy" id="1070870"/>
    <lineage>
        <taxon>Bacteria</taxon>
        <taxon>Bacillati</taxon>
        <taxon>Actinomycetota</taxon>
        <taxon>Actinomycetes</taxon>
        <taxon>Geodermatophilales</taxon>
        <taxon>Geodermatophilaceae</taxon>
        <taxon>Geodermatophilus</taxon>
    </lineage>
</organism>
<feature type="region of interest" description="Disordered" evidence="5">
    <location>
        <begin position="238"/>
        <end position="269"/>
    </location>
</feature>
<name>A0A1M5F026_9ACTN</name>
<keyword evidence="1" id="KW-0808">Transferase</keyword>
<dbReference type="PROSITE" id="PS50921">
    <property type="entry name" value="ANTAR"/>
    <property type="match status" value="1"/>
</dbReference>
<dbReference type="GO" id="GO:0003723">
    <property type="term" value="F:RNA binding"/>
    <property type="evidence" value="ECO:0007669"/>
    <property type="project" value="InterPro"/>
</dbReference>
<feature type="compositionally biased region" description="Basic and acidic residues" evidence="5">
    <location>
        <begin position="243"/>
        <end position="269"/>
    </location>
</feature>
<evidence type="ECO:0000259" key="6">
    <source>
        <dbReference type="PROSITE" id="PS50921"/>
    </source>
</evidence>
<dbReference type="STRING" id="1070870.SAMN05444351_1012"/>
<dbReference type="RefSeq" id="WP_073418951.1">
    <property type="nucleotide sequence ID" value="NZ_FQVX01000001.1"/>
</dbReference>
<keyword evidence="3" id="KW-0805">Transcription regulation</keyword>
<dbReference type="InterPro" id="IPR029016">
    <property type="entry name" value="GAF-like_dom_sf"/>
</dbReference>
<dbReference type="AlphaFoldDB" id="A0A1M5F026"/>
<dbReference type="EMBL" id="FQVX01000001">
    <property type="protein sequence ID" value="SHF84727.1"/>
    <property type="molecule type" value="Genomic_DNA"/>
</dbReference>
<proteinExistence type="predicted"/>
<dbReference type="Gene3D" id="1.10.10.10">
    <property type="entry name" value="Winged helix-like DNA-binding domain superfamily/Winged helix DNA-binding domain"/>
    <property type="match status" value="1"/>
</dbReference>
<gene>
    <name evidence="7" type="ORF">SAMN05444351_1012</name>
</gene>
<evidence type="ECO:0000256" key="5">
    <source>
        <dbReference type="SAM" id="MobiDB-lite"/>
    </source>
</evidence>
<sequence length="269" mass="28644">MTGPGDPTETGASTDRPDALLSRIARRLQREHGDVESLLAALTHAAVTSVPGAEAASISYIHERRHVTSRAATADLPRDLDEAQDRLHEGPCLDAVWDHRFVLVEDMASGPRWPRFAAEASALGVGSSLSLQLIVAGDRLGALNLYARTPGAFGVESVDTGLAIASHAAIALAGAQTEHHLRTAIDSRDLIGQAKGILMERYKLTAAQAFAVLVRASQEANRKVVDVALQLCDTGAWSGSPRSGDRLDPAAQTSRHDHADHLRARPDRG</sequence>
<dbReference type="GO" id="GO:0016301">
    <property type="term" value="F:kinase activity"/>
    <property type="evidence" value="ECO:0007669"/>
    <property type="project" value="UniProtKB-KW"/>
</dbReference>
<dbReference type="Gene3D" id="3.30.450.40">
    <property type="match status" value="1"/>
</dbReference>
<keyword evidence="2" id="KW-0418">Kinase</keyword>
<dbReference type="InterPro" id="IPR005561">
    <property type="entry name" value="ANTAR"/>
</dbReference>
<evidence type="ECO:0000256" key="4">
    <source>
        <dbReference type="ARBA" id="ARBA00023163"/>
    </source>
</evidence>
<evidence type="ECO:0000256" key="2">
    <source>
        <dbReference type="ARBA" id="ARBA00022777"/>
    </source>
</evidence>
<keyword evidence="4" id="KW-0804">Transcription</keyword>
<feature type="domain" description="ANTAR" evidence="6">
    <location>
        <begin position="171"/>
        <end position="232"/>
    </location>
</feature>
<dbReference type="SUPFAM" id="SSF52172">
    <property type="entry name" value="CheY-like"/>
    <property type="match status" value="1"/>
</dbReference>
<dbReference type="InterPro" id="IPR003018">
    <property type="entry name" value="GAF"/>
</dbReference>
<evidence type="ECO:0000313" key="8">
    <source>
        <dbReference type="Proteomes" id="UP000184471"/>
    </source>
</evidence>
<dbReference type="Proteomes" id="UP000184471">
    <property type="component" value="Unassembled WGS sequence"/>
</dbReference>
<dbReference type="InterPro" id="IPR012074">
    <property type="entry name" value="GAF_ANTAR"/>
</dbReference>